<dbReference type="GO" id="GO:0003906">
    <property type="term" value="F:DNA-(apurinic or apyrimidinic site) endonuclease activity"/>
    <property type="evidence" value="ECO:0007669"/>
    <property type="project" value="InterPro"/>
</dbReference>
<dbReference type="InterPro" id="IPR011257">
    <property type="entry name" value="DNA_glycosylase"/>
</dbReference>
<evidence type="ECO:0000313" key="5">
    <source>
        <dbReference type="EMBL" id="KJZ64367.1"/>
    </source>
</evidence>
<keyword evidence="4" id="KW-0326">Glycosidase</keyword>
<dbReference type="RefSeq" id="WP_046054949.1">
    <property type="nucleotide sequence ID" value="NZ_LACH01000039.1"/>
</dbReference>
<keyword evidence="5" id="KW-0456">Lyase</keyword>
<evidence type="ECO:0000313" key="6">
    <source>
        <dbReference type="Proteomes" id="UP000033400"/>
    </source>
</evidence>
<sequence length="232" mass="25605">MTPYSAEALSRAVAAVCPDIRTRIQTGMVSDERHLWWELSCCILSSQVPYSLAMAAADAIDEQGYLHCDEQSSERLAEQLFVLLSTPLEVEGKKRSYRFPRAKARYLASTWVAVTNAGGSLSALISGDVNDVRAWLVAHASGMGPKQASMFLRNCGVTYDLAILDRHVLNYMTAQGIYSGAQASISGLNQYGRHENKLREHAQELDCPVGLLDWAIWIVMRVANQKQEAILG</sequence>
<evidence type="ECO:0000256" key="4">
    <source>
        <dbReference type="ARBA" id="ARBA00023295"/>
    </source>
</evidence>
<dbReference type="GO" id="GO:0006281">
    <property type="term" value="P:DNA repair"/>
    <property type="evidence" value="ECO:0007669"/>
    <property type="project" value="UniProtKB-KW"/>
</dbReference>
<dbReference type="SUPFAM" id="SSF48150">
    <property type="entry name" value="DNA-glycosylase"/>
    <property type="match status" value="1"/>
</dbReference>
<comment type="caution">
    <text evidence="5">The sequence shown here is derived from an EMBL/GenBank/DDBJ whole genome shotgun (WGS) entry which is preliminary data.</text>
</comment>
<protein>
    <submittedName>
        <fullName evidence="5">DNA lyase</fullName>
    </submittedName>
</protein>
<name>A0A0F4V8T7_PSEFL</name>
<dbReference type="Pfam" id="PF22175">
    <property type="entry name" value="Ogg-HhH"/>
    <property type="match status" value="1"/>
</dbReference>
<dbReference type="OrthoDB" id="306645at2"/>
<dbReference type="GO" id="GO:0016829">
    <property type="term" value="F:lyase activity"/>
    <property type="evidence" value="ECO:0007669"/>
    <property type="project" value="UniProtKB-KW"/>
</dbReference>
<reference evidence="5 6" key="1">
    <citation type="submission" date="2015-03" db="EMBL/GenBank/DDBJ databases">
        <title>Comparative genomics of Pseudomonas insights into diversity of traits involved in vanlence and defense.</title>
        <authorList>
            <person name="Qin Y."/>
        </authorList>
    </citation>
    <scope>NUCLEOTIDE SEQUENCE [LARGE SCALE GENOMIC DNA]</scope>
    <source>
        <strain evidence="5 6">H24</strain>
    </source>
</reference>
<evidence type="ECO:0000256" key="2">
    <source>
        <dbReference type="ARBA" id="ARBA00022801"/>
    </source>
</evidence>
<gene>
    <name evidence="5" type="ORF">VD17_17955</name>
</gene>
<dbReference type="InterPro" id="IPR012092">
    <property type="entry name" value="DNA_glyclase/AP_lyase_Ogg"/>
</dbReference>
<keyword evidence="3" id="KW-0234">DNA repair</keyword>
<dbReference type="PATRIC" id="fig|294.133.peg.3211"/>
<dbReference type="Gene3D" id="1.10.340.30">
    <property type="entry name" value="Hypothetical protein, domain 2"/>
    <property type="match status" value="1"/>
</dbReference>
<evidence type="ECO:0000256" key="3">
    <source>
        <dbReference type="ARBA" id="ARBA00023204"/>
    </source>
</evidence>
<dbReference type="EMBL" id="LACH01000039">
    <property type="protein sequence ID" value="KJZ64367.1"/>
    <property type="molecule type" value="Genomic_DNA"/>
</dbReference>
<dbReference type="AlphaFoldDB" id="A0A0F4V8T7"/>
<dbReference type="GO" id="GO:0016799">
    <property type="term" value="F:hydrolase activity, hydrolyzing N-glycosyl compounds"/>
    <property type="evidence" value="ECO:0007669"/>
    <property type="project" value="InterPro"/>
</dbReference>
<keyword evidence="2" id="KW-0378">Hydrolase</keyword>
<proteinExistence type="predicted"/>
<evidence type="ECO:0000256" key="1">
    <source>
        <dbReference type="ARBA" id="ARBA00022763"/>
    </source>
</evidence>
<accession>A0A0F4V8T7</accession>
<keyword evidence="1" id="KW-0227">DNA damage</keyword>
<organism evidence="5 6">
    <name type="scientific">Pseudomonas fluorescens</name>
    <dbReference type="NCBI Taxonomy" id="294"/>
    <lineage>
        <taxon>Bacteria</taxon>
        <taxon>Pseudomonadati</taxon>
        <taxon>Pseudomonadota</taxon>
        <taxon>Gammaproteobacteria</taxon>
        <taxon>Pseudomonadales</taxon>
        <taxon>Pseudomonadaceae</taxon>
        <taxon>Pseudomonas</taxon>
    </lineage>
</organism>
<dbReference type="Proteomes" id="UP000033400">
    <property type="component" value="Unassembled WGS sequence"/>
</dbReference>